<sequence length="400" mass="41341">MSARDDPWRALRVYRRSPEHRLVGLMTGTSGDGVDAVLVRFDGLDLDTTHRVEASLESPFAPALRHEILNVAAVESLPPERLVRLDQALGECYAAAVLELLAGAGCAPRDVEAIGMHGQTVRHVPRAVGGGQALTLQLGSAAVLAERTGISVVSDFRSRDTAAGGEGAPLVPRVDWWLFHSDRESRALLNLGGMANATYLPRGGVVDDVIGFDTGPGNAVLDGLIGMIVPGAAFDEGGRSAARGRVSEPLLEELLRDPFFAQPPPRSTGRERFGAPYAAAMRARGLALGLPGEDVLATAVALTAESVAGAVRGFLAPRGVDAVYASGGGVRNTTLMAALAERLAPIPLSTSEGLGVDASSKEALAFAFLAHQTLCGAPGNVPSATGASHPVVLGHVTPGA</sequence>
<dbReference type="Pfam" id="PF03702">
    <property type="entry name" value="AnmK"/>
    <property type="match status" value="1"/>
</dbReference>
<feature type="binding site" evidence="1">
    <location>
        <begin position="28"/>
        <end position="35"/>
    </location>
    <ligand>
        <name>ATP</name>
        <dbReference type="ChEBI" id="CHEBI:30616"/>
    </ligand>
</feature>
<comment type="caution">
    <text evidence="2">The sequence shown here is derived from an EMBL/GenBank/DDBJ whole genome shotgun (WGS) entry which is preliminary data.</text>
</comment>
<gene>
    <name evidence="1" type="primary">anmK</name>
    <name evidence="2" type="ORF">E6K80_02260</name>
</gene>
<keyword evidence="1 2" id="KW-0808">Transferase</keyword>
<name>A0A538U9V3_UNCEI</name>
<dbReference type="Gene3D" id="3.30.420.40">
    <property type="match status" value="2"/>
</dbReference>
<keyword evidence="1" id="KW-0547">Nucleotide-binding</keyword>
<dbReference type="GO" id="GO:0016301">
    <property type="term" value="F:kinase activity"/>
    <property type="evidence" value="ECO:0007669"/>
    <property type="project" value="UniProtKB-KW"/>
</dbReference>
<dbReference type="CDD" id="cd24050">
    <property type="entry name" value="ASKHA_NBD_ANMK"/>
    <property type="match status" value="1"/>
</dbReference>
<dbReference type="PANTHER" id="PTHR30605:SF0">
    <property type="entry name" value="ANHYDRO-N-ACETYLMURAMIC ACID KINASE"/>
    <property type="match status" value="1"/>
</dbReference>
<keyword evidence="1 2" id="KW-0418">Kinase</keyword>
<dbReference type="GO" id="GO:0006040">
    <property type="term" value="P:amino sugar metabolic process"/>
    <property type="evidence" value="ECO:0007669"/>
    <property type="project" value="InterPro"/>
</dbReference>
<keyword evidence="1" id="KW-0119">Carbohydrate metabolism</keyword>
<proteinExistence type="inferred from homology"/>
<accession>A0A538U9V3</accession>
<dbReference type="EMBL" id="VBPA01000048">
    <property type="protein sequence ID" value="TMQ72654.1"/>
    <property type="molecule type" value="Genomic_DNA"/>
</dbReference>
<dbReference type="GO" id="GO:0097175">
    <property type="term" value="P:1,6-anhydro-N-acetyl-beta-muramic acid catabolic process"/>
    <property type="evidence" value="ECO:0007669"/>
    <property type="project" value="UniProtKB-UniRule"/>
</dbReference>
<dbReference type="GO" id="GO:0009254">
    <property type="term" value="P:peptidoglycan turnover"/>
    <property type="evidence" value="ECO:0007669"/>
    <property type="project" value="UniProtKB-UniRule"/>
</dbReference>
<dbReference type="UniPathway" id="UPA00343"/>
<dbReference type="PANTHER" id="PTHR30605">
    <property type="entry name" value="ANHYDRO-N-ACETYLMURAMIC ACID KINASE"/>
    <property type="match status" value="1"/>
</dbReference>
<dbReference type="GO" id="GO:0005524">
    <property type="term" value="F:ATP binding"/>
    <property type="evidence" value="ECO:0007669"/>
    <property type="project" value="UniProtKB-UniRule"/>
</dbReference>
<evidence type="ECO:0000313" key="2">
    <source>
        <dbReference type="EMBL" id="TMQ72654.1"/>
    </source>
</evidence>
<dbReference type="InterPro" id="IPR005338">
    <property type="entry name" value="Anhydro_N_Ac-Mur_kinase"/>
</dbReference>
<organism evidence="2 3">
    <name type="scientific">Eiseniibacteriota bacterium</name>
    <dbReference type="NCBI Taxonomy" id="2212470"/>
    <lineage>
        <taxon>Bacteria</taxon>
        <taxon>Candidatus Eiseniibacteriota</taxon>
    </lineage>
</organism>
<comment type="catalytic activity">
    <reaction evidence="1">
        <text>1,6-anhydro-N-acetyl-beta-muramate + ATP + H2O = N-acetyl-D-muramate 6-phosphate + ADP + H(+)</text>
        <dbReference type="Rhea" id="RHEA:24952"/>
        <dbReference type="ChEBI" id="CHEBI:15377"/>
        <dbReference type="ChEBI" id="CHEBI:15378"/>
        <dbReference type="ChEBI" id="CHEBI:30616"/>
        <dbReference type="ChEBI" id="CHEBI:58690"/>
        <dbReference type="ChEBI" id="CHEBI:58722"/>
        <dbReference type="ChEBI" id="CHEBI:456216"/>
        <dbReference type="EC" id="2.7.1.170"/>
    </reaction>
</comment>
<dbReference type="AlphaFoldDB" id="A0A538U9V3"/>
<evidence type="ECO:0000256" key="1">
    <source>
        <dbReference type="HAMAP-Rule" id="MF_01270"/>
    </source>
</evidence>
<dbReference type="InterPro" id="IPR043129">
    <property type="entry name" value="ATPase_NBD"/>
</dbReference>
<dbReference type="NCBIfam" id="NF007148">
    <property type="entry name" value="PRK09585.3-2"/>
    <property type="match status" value="1"/>
</dbReference>
<keyword evidence="1" id="KW-0067">ATP-binding</keyword>
<comment type="pathway">
    <text evidence="1">Cell wall biogenesis; peptidoglycan recycling.</text>
</comment>
<dbReference type="SUPFAM" id="SSF53067">
    <property type="entry name" value="Actin-like ATPase domain"/>
    <property type="match status" value="1"/>
</dbReference>
<dbReference type="GO" id="GO:0016773">
    <property type="term" value="F:phosphotransferase activity, alcohol group as acceptor"/>
    <property type="evidence" value="ECO:0007669"/>
    <property type="project" value="UniProtKB-UniRule"/>
</dbReference>
<evidence type="ECO:0000313" key="3">
    <source>
        <dbReference type="Proteomes" id="UP000319836"/>
    </source>
</evidence>
<dbReference type="EC" id="2.7.1.170" evidence="1"/>
<comment type="pathway">
    <text evidence="1">Amino-sugar metabolism; 1,6-anhydro-N-acetylmuramate degradation.</text>
</comment>
<comment type="function">
    <text evidence="1">Catalyzes the specific phosphorylation of 1,6-anhydro-N-acetylmuramic acid (anhMurNAc) with the simultaneous cleavage of the 1,6-anhydro ring, generating MurNAc-6-P. Is required for the utilization of anhMurNAc either imported from the medium or derived from its own cell wall murein, and thus plays a role in cell wall recycling.</text>
</comment>
<dbReference type="UniPathway" id="UPA00544"/>
<reference evidence="2 3" key="1">
    <citation type="journal article" date="2019" name="Nat. Microbiol.">
        <title>Mediterranean grassland soil C-N compound turnover is dependent on rainfall and depth, and is mediated by genomically divergent microorganisms.</title>
        <authorList>
            <person name="Diamond S."/>
            <person name="Andeer P.F."/>
            <person name="Li Z."/>
            <person name="Crits-Christoph A."/>
            <person name="Burstein D."/>
            <person name="Anantharaman K."/>
            <person name="Lane K.R."/>
            <person name="Thomas B.C."/>
            <person name="Pan C."/>
            <person name="Northen T.R."/>
            <person name="Banfield J.F."/>
        </authorList>
    </citation>
    <scope>NUCLEOTIDE SEQUENCE [LARGE SCALE GENOMIC DNA]</scope>
    <source>
        <strain evidence="2">WS_10</strain>
    </source>
</reference>
<dbReference type="HAMAP" id="MF_01270">
    <property type="entry name" value="AnhMurNAc_kinase"/>
    <property type="match status" value="1"/>
</dbReference>
<protein>
    <recommendedName>
        <fullName evidence="1">Anhydro-N-acetylmuramic acid kinase</fullName>
        <ecNumber evidence="1">2.7.1.170</ecNumber>
    </recommendedName>
    <alternativeName>
        <fullName evidence="1">AnhMurNAc kinase</fullName>
    </alternativeName>
</protein>
<dbReference type="Proteomes" id="UP000319836">
    <property type="component" value="Unassembled WGS sequence"/>
</dbReference>
<comment type="similarity">
    <text evidence="1">Belongs to the anhydro-N-acetylmuramic acid kinase family.</text>
</comment>